<name>A0A168FN51_CORDF</name>
<organism evidence="1 2">
    <name type="scientific">Akanthomyces lecanii RCEF 1005</name>
    <dbReference type="NCBI Taxonomy" id="1081108"/>
    <lineage>
        <taxon>Eukaryota</taxon>
        <taxon>Fungi</taxon>
        <taxon>Dikarya</taxon>
        <taxon>Ascomycota</taxon>
        <taxon>Pezizomycotina</taxon>
        <taxon>Sordariomycetes</taxon>
        <taxon>Hypocreomycetidae</taxon>
        <taxon>Hypocreales</taxon>
        <taxon>Cordycipitaceae</taxon>
        <taxon>Akanthomyces</taxon>
        <taxon>Cordyceps confragosa</taxon>
    </lineage>
</organism>
<sequence>MQSLSRHHDFSTWFSRPGRASFGHAKLTPESPIDRARHLYEETIKLTGDSNSIVIFAVADALERRLLIKEMERKEPDFFAETNQNWVIYDYATLYAFLSRDGGSWQHKHATVFCNVDIQFSAAFFLCMIYFMLWARESLEGTTDRNAKSSLRLLTLSDLDQVELPLWLCMAYLLPPKLNFVGIRLYPTPEPKTQF</sequence>
<reference evidence="1 2" key="1">
    <citation type="journal article" date="2016" name="Genome Biol. Evol.">
        <title>Divergent and convergent evolution of fungal pathogenicity.</title>
        <authorList>
            <person name="Shang Y."/>
            <person name="Xiao G."/>
            <person name="Zheng P."/>
            <person name="Cen K."/>
            <person name="Zhan S."/>
            <person name="Wang C."/>
        </authorList>
    </citation>
    <scope>NUCLEOTIDE SEQUENCE [LARGE SCALE GENOMIC DNA]</scope>
    <source>
        <strain evidence="1 2">RCEF 1005</strain>
    </source>
</reference>
<evidence type="ECO:0000313" key="1">
    <source>
        <dbReference type="EMBL" id="OAA75406.1"/>
    </source>
</evidence>
<gene>
    <name evidence="1" type="ORF">LEL_07394</name>
</gene>
<proteinExistence type="predicted"/>
<comment type="caution">
    <text evidence="1">The sequence shown here is derived from an EMBL/GenBank/DDBJ whole genome shotgun (WGS) entry which is preliminary data.</text>
</comment>
<dbReference type="AlphaFoldDB" id="A0A168FN51"/>
<dbReference type="EMBL" id="AZHF01000005">
    <property type="protein sequence ID" value="OAA75406.1"/>
    <property type="molecule type" value="Genomic_DNA"/>
</dbReference>
<accession>A0A168FN51</accession>
<evidence type="ECO:0000313" key="2">
    <source>
        <dbReference type="Proteomes" id="UP000076881"/>
    </source>
</evidence>
<dbReference type="Proteomes" id="UP000076881">
    <property type="component" value="Unassembled WGS sequence"/>
</dbReference>
<protein>
    <submittedName>
        <fullName evidence="1">Uncharacterized protein</fullName>
    </submittedName>
</protein>
<keyword evidence="2" id="KW-1185">Reference proteome</keyword>